<proteinExistence type="predicted"/>
<keyword evidence="2" id="KW-1185">Reference proteome</keyword>
<dbReference type="OrthoDB" id="123680at2"/>
<sequence length="639" mass="70169">MKQMARLIILIAFLLFPFELVIAQAQPDQNKAVPVPPNKAKSDTLELGKSYASLRPEQKQLVDDFIRRYNATTGSNLVPQEAYNNGRLSVRTTFDAVTHALLNAKMTDATGKSLGRAIDLVEAVDEVLGEQSGVGGDRQFRLYVYLKPNAVDILSRSQEFLRDKDNTVYHGGFPICYRLKNGPPSIQFSISRDHKLSDIDVDYRASGFPKGLVNGHLSAANSDVRAGNNLDRHDGRWSGLNGWWRNVFGQLGSGGKPQAENATASVGNIPLNPGVKADQGVDKSAHDFLQSWVVEKQPNKSVAYFSRQSYPCLETTVQKTSKSAPEGMIRLRTLMAMQKFSDSIGKANSVADVFDPAAKSSQALKEAKNAYASEFLLVSVPADMEPDEKCVAPLSDDPGNRSKEKYFATAFRAKQGDSRNKVMTLLWAQEGDYWKITAIRLEDGGDAGIVPKNAAAQAEPSVEEPRAIAGDPAAGNDILAFYQTWIMKRDVIRASTFASPRSYQCLPAPSKDQQKMTPIARIQSGLQQPLERIPSGANLSDMMSGLQPRNDLLPPVQQENSKAFAIMAVPDQMADSFLCQNRQPHQDAPDLKPADAKYGAYYLSASRLNYGQEESPALLLLWTKEGVGWKVVAWAVELP</sequence>
<dbReference type="RefSeq" id="WP_130418046.1">
    <property type="nucleotide sequence ID" value="NZ_SHKW01000001.1"/>
</dbReference>
<comment type="caution">
    <text evidence="1">The sequence shown here is derived from an EMBL/GenBank/DDBJ whole genome shotgun (WGS) entry which is preliminary data.</text>
</comment>
<gene>
    <name evidence="1" type="ORF">BDD14_1302</name>
</gene>
<evidence type="ECO:0000313" key="2">
    <source>
        <dbReference type="Proteomes" id="UP000292958"/>
    </source>
</evidence>
<accession>A0A4Q7YQ58</accession>
<protein>
    <submittedName>
        <fullName evidence="1">Uncharacterized protein</fullName>
    </submittedName>
</protein>
<dbReference type="AlphaFoldDB" id="A0A4Q7YQ58"/>
<dbReference type="EMBL" id="SHKW01000001">
    <property type="protein sequence ID" value="RZU39902.1"/>
    <property type="molecule type" value="Genomic_DNA"/>
</dbReference>
<reference evidence="1 2" key="1">
    <citation type="submission" date="2019-02" db="EMBL/GenBank/DDBJ databases">
        <title>Genomic Encyclopedia of Archaeal and Bacterial Type Strains, Phase II (KMG-II): from individual species to whole genera.</title>
        <authorList>
            <person name="Goeker M."/>
        </authorList>
    </citation>
    <scope>NUCLEOTIDE SEQUENCE [LARGE SCALE GENOMIC DNA]</scope>
    <source>
        <strain evidence="1 2">DSM 18101</strain>
    </source>
</reference>
<organism evidence="1 2">
    <name type="scientific">Edaphobacter modestus</name>
    <dbReference type="NCBI Taxonomy" id="388466"/>
    <lineage>
        <taxon>Bacteria</taxon>
        <taxon>Pseudomonadati</taxon>
        <taxon>Acidobacteriota</taxon>
        <taxon>Terriglobia</taxon>
        <taxon>Terriglobales</taxon>
        <taxon>Acidobacteriaceae</taxon>
        <taxon>Edaphobacter</taxon>
    </lineage>
</organism>
<dbReference type="Proteomes" id="UP000292958">
    <property type="component" value="Unassembled WGS sequence"/>
</dbReference>
<name>A0A4Q7YQ58_9BACT</name>
<evidence type="ECO:0000313" key="1">
    <source>
        <dbReference type="EMBL" id="RZU39902.1"/>
    </source>
</evidence>